<evidence type="ECO:0000313" key="13">
    <source>
        <dbReference type="Proteomes" id="UP000095280"/>
    </source>
</evidence>
<feature type="domain" description="Ionotropic glutamate receptor C-terminal" evidence="12">
    <location>
        <begin position="26"/>
        <end position="259"/>
    </location>
</feature>
<dbReference type="SUPFAM" id="SSF53850">
    <property type="entry name" value="Periplasmic binding protein-like II"/>
    <property type="match status" value="1"/>
</dbReference>
<comment type="subcellular location">
    <subcellularLocation>
        <location evidence="1">Membrane</location>
        <topology evidence="1">Multi-pass membrane protein</topology>
    </subcellularLocation>
</comment>
<evidence type="ECO:0000256" key="10">
    <source>
        <dbReference type="ARBA" id="ARBA00023303"/>
    </source>
</evidence>
<dbReference type="Proteomes" id="UP000095280">
    <property type="component" value="Unplaced"/>
</dbReference>
<evidence type="ECO:0000256" key="11">
    <source>
        <dbReference type="SAM" id="Phobius"/>
    </source>
</evidence>
<evidence type="ECO:0000313" key="15">
    <source>
        <dbReference type="WBParaSite" id="maker-uti_cns_0046929-snap-gene-0.9-mRNA-1"/>
    </source>
</evidence>
<evidence type="ECO:0000256" key="4">
    <source>
        <dbReference type="ARBA" id="ARBA00022989"/>
    </source>
</evidence>
<dbReference type="WBParaSite" id="maker-uti_cns_0046929-snap-gene-0.9-mRNA-1">
    <property type="protein sequence ID" value="maker-uti_cns_0046929-snap-gene-0.9-mRNA-1"/>
    <property type="gene ID" value="maker-uti_cns_0046929-snap-gene-0.9"/>
</dbReference>
<keyword evidence="2" id="KW-0813">Transport</keyword>
<keyword evidence="7" id="KW-0675">Receptor</keyword>
<dbReference type="AlphaFoldDB" id="A0A1I8J5F7"/>
<evidence type="ECO:0000256" key="2">
    <source>
        <dbReference type="ARBA" id="ARBA00022448"/>
    </source>
</evidence>
<dbReference type="GO" id="GO:0016020">
    <property type="term" value="C:membrane"/>
    <property type="evidence" value="ECO:0007669"/>
    <property type="project" value="UniProtKB-SubCell"/>
</dbReference>
<keyword evidence="9" id="KW-1071">Ligand-gated ion channel</keyword>
<proteinExistence type="predicted"/>
<evidence type="ECO:0000256" key="7">
    <source>
        <dbReference type="ARBA" id="ARBA00023170"/>
    </source>
</evidence>
<organism evidence="13 14">
    <name type="scientific">Macrostomum lignano</name>
    <dbReference type="NCBI Taxonomy" id="282301"/>
    <lineage>
        <taxon>Eukaryota</taxon>
        <taxon>Metazoa</taxon>
        <taxon>Spiralia</taxon>
        <taxon>Lophotrochozoa</taxon>
        <taxon>Platyhelminthes</taxon>
        <taxon>Rhabditophora</taxon>
        <taxon>Macrostomorpha</taxon>
        <taxon>Macrostomida</taxon>
        <taxon>Macrostomidae</taxon>
        <taxon>Macrostomum</taxon>
    </lineage>
</organism>
<evidence type="ECO:0000259" key="12">
    <source>
        <dbReference type="Pfam" id="PF00060"/>
    </source>
</evidence>
<dbReference type="Pfam" id="PF00060">
    <property type="entry name" value="Lig_chan"/>
    <property type="match status" value="1"/>
</dbReference>
<dbReference type="GO" id="GO:0015276">
    <property type="term" value="F:ligand-gated monoatomic ion channel activity"/>
    <property type="evidence" value="ECO:0007669"/>
    <property type="project" value="InterPro"/>
</dbReference>
<keyword evidence="8" id="KW-0325">Glycoprotein</keyword>
<keyword evidence="4 11" id="KW-1133">Transmembrane helix</keyword>
<keyword evidence="5" id="KW-0406">Ion transport</keyword>
<evidence type="ECO:0000256" key="5">
    <source>
        <dbReference type="ARBA" id="ARBA00023065"/>
    </source>
</evidence>
<evidence type="ECO:0000256" key="3">
    <source>
        <dbReference type="ARBA" id="ARBA00022692"/>
    </source>
</evidence>
<keyword evidence="10" id="KW-0407">Ion channel</keyword>
<feature type="transmembrane region" description="Helical" evidence="11">
    <location>
        <begin position="57"/>
        <end position="75"/>
    </location>
</feature>
<keyword evidence="6 11" id="KW-0472">Membrane</keyword>
<evidence type="ECO:0000256" key="6">
    <source>
        <dbReference type="ARBA" id="ARBA00023136"/>
    </source>
</evidence>
<keyword evidence="13" id="KW-1185">Reference proteome</keyword>
<feature type="transmembrane region" description="Helical" evidence="11">
    <location>
        <begin position="87"/>
        <end position="106"/>
    </location>
</feature>
<dbReference type="InterPro" id="IPR015683">
    <property type="entry name" value="Ionotropic_Glu_rcpt"/>
</dbReference>
<evidence type="ECO:0000313" key="14">
    <source>
        <dbReference type="WBParaSite" id="maker-uti_cns_0045891-snap-gene-0.6-mRNA-1"/>
    </source>
</evidence>
<evidence type="ECO:0000256" key="8">
    <source>
        <dbReference type="ARBA" id="ARBA00023180"/>
    </source>
</evidence>
<feature type="transmembrane region" description="Helical" evidence="11">
    <location>
        <begin position="25"/>
        <end position="45"/>
    </location>
</feature>
<feature type="transmembrane region" description="Helical" evidence="11">
    <location>
        <begin position="290"/>
        <end position="309"/>
    </location>
</feature>
<dbReference type="InterPro" id="IPR001320">
    <property type="entry name" value="Iontro_rcpt_C"/>
</dbReference>
<protein>
    <submittedName>
        <fullName evidence="14 15">PBPe domain-containing protein</fullName>
    </submittedName>
</protein>
<sequence>LSILYAKPEANPVKLMFEFLSPLHLYTWLALIGSVLVSALVLAVLHQLSRNEHSFSLYETVFISFASLIQGLTGVTPNRPSAQLVTAVYWLFAFVILVAYVTNYAAKRTLERVQSEITDLDSLPVQETYEYGTFFGSVYLSLLKGSNDPVQQAAFSYISNNPERRQPRSVSQALSMVSGGKFALIYNSVMNDYNAKMTCNFHVAGNFGLDSAMLGLPESAEYDDLINRIINHLVATGERDRLFEKYFNPPKSELPNCTDKPFPYALNNWIPQEPNIFNTRHGALTLSNTLGIAVINLAGCLLTLLLALLEKACINLRPRLNQLKGNALKDWRRHRAGTGEAVQTAAKNQTEEMIESYA</sequence>
<name>A0A1I8J5F7_9PLAT</name>
<accession>A0A1I8J5F7</accession>
<reference evidence="14 15" key="1">
    <citation type="submission" date="2016-11" db="UniProtKB">
        <authorList>
            <consortium name="WormBaseParasite"/>
        </authorList>
    </citation>
    <scope>IDENTIFICATION</scope>
</reference>
<dbReference type="Gene3D" id="1.10.287.70">
    <property type="match status" value="1"/>
</dbReference>
<keyword evidence="3 11" id="KW-0812">Transmembrane</keyword>
<dbReference type="PANTHER" id="PTHR18966">
    <property type="entry name" value="IONOTROPIC GLUTAMATE RECEPTOR"/>
    <property type="match status" value="1"/>
</dbReference>
<dbReference type="WBParaSite" id="maker-uti_cns_0045891-snap-gene-0.6-mRNA-1">
    <property type="protein sequence ID" value="maker-uti_cns_0045891-snap-gene-0.6-mRNA-1"/>
    <property type="gene ID" value="maker-uti_cns_0045891-snap-gene-0.6"/>
</dbReference>
<evidence type="ECO:0000256" key="9">
    <source>
        <dbReference type="ARBA" id="ARBA00023286"/>
    </source>
</evidence>
<evidence type="ECO:0000256" key="1">
    <source>
        <dbReference type="ARBA" id="ARBA00004141"/>
    </source>
</evidence>